<dbReference type="AlphaFoldDB" id="A0A2I0VVU3"/>
<proteinExistence type="predicted"/>
<reference evidence="1 2" key="1">
    <citation type="journal article" date="2016" name="Sci. Rep.">
        <title>The Dendrobium catenatum Lindl. genome sequence provides insights into polysaccharide synthase, floral development and adaptive evolution.</title>
        <authorList>
            <person name="Zhang G.Q."/>
            <person name="Xu Q."/>
            <person name="Bian C."/>
            <person name="Tsai W.C."/>
            <person name="Yeh C.M."/>
            <person name="Liu K.W."/>
            <person name="Yoshida K."/>
            <person name="Zhang L.S."/>
            <person name="Chang S.B."/>
            <person name="Chen F."/>
            <person name="Shi Y."/>
            <person name="Su Y.Y."/>
            <person name="Zhang Y.Q."/>
            <person name="Chen L.J."/>
            <person name="Yin Y."/>
            <person name="Lin M."/>
            <person name="Huang H."/>
            <person name="Deng H."/>
            <person name="Wang Z.W."/>
            <person name="Zhu S.L."/>
            <person name="Zhao X."/>
            <person name="Deng C."/>
            <person name="Niu S.C."/>
            <person name="Huang J."/>
            <person name="Wang M."/>
            <person name="Liu G.H."/>
            <person name="Yang H.J."/>
            <person name="Xiao X.J."/>
            <person name="Hsiao Y.Y."/>
            <person name="Wu W.L."/>
            <person name="Chen Y.Y."/>
            <person name="Mitsuda N."/>
            <person name="Ohme-Takagi M."/>
            <person name="Luo Y.B."/>
            <person name="Van de Peer Y."/>
            <person name="Liu Z.J."/>
        </authorList>
    </citation>
    <scope>NUCLEOTIDE SEQUENCE [LARGE SCALE GENOMIC DNA]</scope>
    <source>
        <tissue evidence="1">The whole plant</tissue>
    </source>
</reference>
<keyword evidence="2" id="KW-1185">Reference proteome</keyword>
<protein>
    <submittedName>
        <fullName evidence="1">Uncharacterized protein</fullName>
    </submittedName>
</protein>
<reference evidence="1 2" key="2">
    <citation type="journal article" date="2017" name="Nature">
        <title>The Apostasia genome and the evolution of orchids.</title>
        <authorList>
            <person name="Zhang G.Q."/>
            <person name="Liu K.W."/>
            <person name="Li Z."/>
            <person name="Lohaus R."/>
            <person name="Hsiao Y.Y."/>
            <person name="Niu S.C."/>
            <person name="Wang J.Y."/>
            <person name="Lin Y.C."/>
            <person name="Xu Q."/>
            <person name="Chen L.J."/>
            <person name="Yoshida K."/>
            <person name="Fujiwara S."/>
            <person name="Wang Z.W."/>
            <person name="Zhang Y.Q."/>
            <person name="Mitsuda N."/>
            <person name="Wang M."/>
            <person name="Liu G.H."/>
            <person name="Pecoraro L."/>
            <person name="Huang H.X."/>
            <person name="Xiao X.J."/>
            <person name="Lin M."/>
            <person name="Wu X.Y."/>
            <person name="Wu W.L."/>
            <person name="Chen Y.Y."/>
            <person name="Chang S.B."/>
            <person name="Sakamoto S."/>
            <person name="Ohme-Takagi M."/>
            <person name="Yagi M."/>
            <person name="Zeng S.J."/>
            <person name="Shen C.Y."/>
            <person name="Yeh C.M."/>
            <person name="Luo Y.B."/>
            <person name="Tsai W.C."/>
            <person name="Van de Peer Y."/>
            <person name="Liu Z.J."/>
        </authorList>
    </citation>
    <scope>NUCLEOTIDE SEQUENCE [LARGE SCALE GENOMIC DNA]</scope>
    <source>
        <tissue evidence="1">The whole plant</tissue>
    </source>
</reference>
<dbReference type="Proteomes" id="UP000233837">
    <property type="component" value="Unassembled WGS sequence"/>
</dbReference>
<dbReference type="PANTHER" id="PTHR48206">
    <property type="entry name" value="CHLOROPLAST SENSOR KINASE, CHLOROPLASTIC"/>
    <property type="match status" value="1"/>
</dbReference>
<sequence>MADPELEWGLVFNADGSINILRSPCFDVGFEDETTVEEYLERVVPILTSIYDHQLSKHTWSLEGHLRHPSPPATFPPTRFFGALSLVKSMLLRQTSWQNNVRMSHLVEQIRSSLSSIKALSEMLSLHVKRSEIAFDIVEDILVQGDSMKDAIQQLQDAVHLTKVICFYHSYL</sequence>
<evidence type="ECO:0000313" key="2">
    <source>
        <dbReference type="Proteomes" id="UP000233837"/>
    </source>
</evidence>
<accession>A0A2I0VVU3</accession>
<evidence type="ECO:0000313" key="1">
    <source>
        <dbReference type="EMBL" id="PKU67528.1"/>
    </source>
</evidence>
<dbReference type="PANTHER" id="PTHR48206:SF1">
    <property type="entry name" value="CHLOROPLAST SENSOR KINASE, CHLOROPLASTIC"/>
    <property type="match status" value="1"/>
</dbReference>
<name>A0A2I0VVU3_9ASPA</name>
<organism evidence="1 2">
    <name type="scientific">Dendrobium catenatum</name>
    <dbReference type="NCBI Taxonomy" id="906689"/>
    <lineage>
        <taxon>Eukaryota</taxon>
        <taxon>Viridiplantae</taxon>
        <taxon>Streptophyta</taxon>
        <taxon>Embryophyta</taxon>
        <taxon>Tracheophyta</taxon>
        <taxon>Spermatophyta</taxon>
        <taxon>Magnoliopsida</taxon>
        <taxon>Liliopsida</taxon>
        <taxon>Asparagales</taxon>
        <taxon>Orchidaceae</taxon>
        <taxon>Epidendroideae</taxon>
        <taxon>Malaxideae</taxon>
        <taxon>Dendrobiinae</taxon>
        <taxon>Dendrobium</taxon>
    </lineage>
</organism>
<dbReference type="EMBL" id="KZ503187">
    <property type="protein sequence ID" value="PKU67528.1"/>
    <property type="molecule type" value="Genomic_DNA"/>
</dbReference>
<dbReference type="InterPro" id="IPR053334">
    <property type="entry name" value="Chloroplast_Sensor_Kinase"/>
</dbReference>
<gene>
    <name evidence="1" type="ORF">MA16_Dca022882</name>
</gene>